<dbReference type="AlphaFoldDB" id="A0A4S4B0E9"/>
<protein>
    <submittedName>
        <fullName evidence="1">Uncharacterized protein</fullName>
    </submittedName>
</protein>
<dbReference type="EMBL" id="SSOD01000002">
    <property type="protein sequence ID" value="THF64335.1"/>
    <property type="molecule type" value="Genomic_DNA"/>
</dbReference>
<proteinExistence type="predicted"/>
<gene>
    <name evidence="1" type="ORF">E6O51_03220</name>
</gene>
<organism evidence="1 2">
    <name type="scientific">Pseudothauera rhizosphaerae</name>
    <dbReference type="NCBI Taxonomy" id="2565932"/>
    <lineage>
        <taxon>Bacteria</taxon>
        <taxon>Pseudomonadati</taxon>
        <taxon>Pseudomonadota</taxon>
        <taxon>Betaproteobacteria</taxon>
        <taxon>Rhodocyclales</taxon>
        <taxon>Zoogloeaceae</taxon>
        <taxon>Pseudothauera</taxon>
    </lineage>
</organism>
<keyword evidence="2" id="KW-1185">Reference proteome</keyword>
<comment type="caution">
    <text evidence="1">The sequence shown here is derived from an EMBL/GenBank/DDBJ whole genome shotgun (WGS) entry which is preliminary data.</text>
</comment>
<dbReference type="RefSeq" id="WP_136383524.1">
    <property type="nucleotide sequence ID" value="NZ_SSOD01000002.1"/>
</dbReference>
<reference evidence="1 2" key="1">
    <citation type="submission" date="2019-04" db="EMBL/GenBank/DDBJ databases">
        <title>Azoarcus rhizosphaerae sp. nov. isolated from rhizosphere of Ficus religiosa.</title>
        <authorList>
            <person name="Lin S.-Y."/>
            <person name="Hameed A."/>
            <person name="Hsu Y.-H."/>
            <person name="Young C.-C."/>
        </authorList>
    </citation>
    <scope>NUCLEOTIDE SEQUENCE [LARGE SCALE GENOMIC DNA]</scope>
    <source>
        <strain evidence="1 2">CC-YHH848</strain>
    </source>
</reference>
<dbReference type="Proteomes" id="UP000307956">
    <property type="component" value="Unassembled WGS sequence"/>
</dbReference>
<evidence type="ECO:0000313" key="2">
    <source>
        <dbReference type="Proteomes" id="UP000307956"/>
    </source>
</evidence>
<dbReference type="OrthoDB" id="9255804at2"/>
<accession>A0A4S4B0E9</accession>
<evidence type="ECO:0000313" key="1">
    <source>
        <dbReference type="EMBL" id="THF64335.1"/>
    </source>
</evidence>
<sequence>MRRGSKHGIDWREYLSRVHEFTKRGEDLPQSKLNAEIVRKLRETTWVIPAHEWARRLGVSKSAIERARQGETWRHVV</sequence>
<name>A0A4S4B0E9_9RHOO</name>